<dbReference type="InParanoid" id="W4JWV3"/>
<dbReference type="EMBL" id="KI925462">
    <property type="protein sequence ID" value="ETW78043.1"/>
    <property type="molecule type" value="Genomic_DNA"/>
</dbReference>
<organism evidence="2 3">
    <name type="scientific">Heterobasidion irregulare (strain TC 32-1)</name>
    <dbReference type="NCBI Taxonomy" id="747525"/>
    <lineage>
        <taxon>Eukaryota</taxon>
        <taxon>Fungi</taxon>
        <taxon>Dikarya</taxon>
        <taxon>Basidiomycota</taxon>
        <taxon>Agaricomycotina</taxon>
        <taxon>Agaricomycetes</taxon>
        <taxon>Russulales</taxon>
        <taxon>Bondarzewiaceae</taxon>
        <taxon>Heterobasidion</taxon>
        <taxon>Heterobasidion annosum species complex</taxon>
    </lineage>
</organism>
<proteinExistence type="predicted"/>
<accession>W4JWV3</accession>
<dbReference type="Proteomes" id="UP000030671">
    <property type="component" value="Unassembled WGS sequence"/>
</dbReference>
<feature type="region of interest" description="Disordered" evidence="1">
    <location>
        <begin position="195"/>
        <end position="215"/>
    </location>
</feature>
<protein>
    <submittedName>
        <fullName evidence="2">Uncharacterized protein</fullName>
    </submittedName>
</protein>
<dbReference type="STRING" id="747525.W4JWV3"/>
<name>W4JWV3_HETIT</name>
<gene>
    <name evidence="2" type="ORF">HETIRDRAFT_388130</name>
</gene>
<dbReference type="AlphaFoldDB" id="W4JWV3"/>
<evidence type="ECO:0000256" key="1">
    <source>
        <dbReference type="SAM" id="MobiDB-lite"/>
    </source>
</evidence>
<sequence length="549" mass="60335">MSGTHWTSPPTRRELTLLLFCLCVFVLAYNFDASLHLLSSRSRSSASPASLFGFHIGGSEVPSIGPDGRRPEGYRDALENEIFGEWDWEEGKVAGVKASEESRIIASSGSAKGKDEDAYVRGEGVPGKNAMWLQGVREGVYSQAEGLGTINVNDGFVRWGEDTPKSSLVSHVPGFTVLDHVFMFNGTMIIVTDDPSSMPDTDAIGSSSTDRNQPPQEVDWQVLSHRDAASRLGPYGGRIHGVTYMSYDASSASDAYTLLSLHRLYSTVPSHNSTPPHRLFFPTISTFSDPAPDPDDDAVIRKRSNTGIHPYTLKAAYPTLSGALFSEDFADFSGLDIPMLLDRVVIADRAAAARYGSTADLWSGPFTLNAPRDWFDGIQRNLARYFGEGEGKGDGKKEVTYLVRQGYAGSGARLRAEDHKALLEQLKNLQKSGYKVNVIDESSTWAQRMKAVVRSTIVIGAFGEHLSDSVFMKRQPQTTLMEFFPSGVFTRDWELVIRSMGIRYIAWQGEQKYTGESLPLVSRPSGPQEVHIDAAAVVRAVKEELSRRA</sequence>
<keyword evidence="3" id="KW-1185">Reference proteome</keyword>
<dbReference type="KEGG" id="hir:HETIRDRAFT_388130"/>
<dbReference type="RefSeq" id="XP_009550047.1">
    <property type="nucleotide sequence ID" value="XM_009551752.1"/>
</dbReference>
<dbReference type="HOGENOM" id="CLU_033167_0_0_1"/>
<evidence type="ECO:0000313" key="2">
    <source>
        <dbReference type="EMBL" id="ETW78043.1"/>
    </source>
</evidence>
<dbReference type="OrthoDB" id="529273at2759"/>
<evidence type="ECO:0000313" key="3">
    <source>
        <dbReference type="Proteomes" id="UP000030671"/>
    </source>
</evidence>
<reference evidence="2 3" key="1">
    <citation type="journal article" date="2012" name="New Phytol.">
        <title>Insight into trade-off between wood decay and parasitism from the genome of a fungal forest pathogen.</title>
        <authorList>
            <person name="Olson A."/>
            <person name="Aerts A."/>
            <person name="Asiegbu F."/>
            <person name="Belbahri L."/>
            <person name="Bouzid O."/>
            <person name="Broberg A."/>
            <person name="Canback B."/>
            <person name="Coutinho P.M."/>
            <person name="Cullen D."/>
            <person name="Dalman K."/>
            <person name="Deflorio G."/>
            <person name="van Diepen L.T."/>
            <person name="Dunand C."/>
            <person name="Duplessis S."/>
            <person name="Durling M."/>
            <person name="Gonthier P."/>
            <person name="Grimwood J."/>
            <person name="Fossdal C.G."/>
            <person name="Hansson D."/>
            <person name="Henrissat B."/>
            <person name="Hietala A."/>
            <person name="Himmelstrand K."/>
            <person name="Hoffmeister D."/>
            <person name="Hogberg N."/>
            <person name="James T.Y."/>
            <person name="Karlsson M."/>
            <person name="Kohler A."/>
            <person name="Kues U."/>
            <person name="Lee Y.H."/>
            <person name="Lin Y.C."/>
            <person name="Lind M."/>
            <person name="Lindquist E."/>
            <person name="Lombard V."/>
            <person name="Lucas S."/>
            <person name="Lunden K."/>
            <person name="Morin E."/>
            <person name="Murat C."/>
            <person name="Park J."/>
            <person name="Raffaello T."/>
            <person name="Rouze P."/>
            <person name="Salamov A."/>
            <person name="Schmutz J."/>
            <person name="Solheim H."/>
            <person name="Stahlberg J."/>
            <person name="Velez H."/>
            <person name="de Vries R.P."/>
            <person name="Wiebenga A."/>
            <person name="Woodward S."/>
            <person name="Yakovlev I."/>
            <person name="Garbelotto M."/>
            <person name="Martin F."/>
            <person name="Grigoriev I.V."/>
            <person name="Stenlid J."/>
        </authorList>
    </citation>
    <scope>NUCLEOTIDE SEQUENCE [LARGE SCALE GENOMIC DNA]</scope>
    <source>
        <strain evidence="2 3">TC 32-1</strain>
    </source>
</reference>
<dbReference type="eggNOG" id="ENOG502SMK7">
    <property type="taxonomic scope" value="Eukaryota"/>
</dbReference>
<dbReference type="GeneID" id="20672351"/>